<dbReference type="EMBL" id="KN658810">
    <property type="protein sequence ID" value="KHN19662.1"/>
    <property type="molecule type" value="Genomic_DNA"/>
</dbReference>
<proteinExistence type="inferred from homology"/>
<reference evidence="10" key="1">
    <citation type="submission" date="2014-07" db="EMBL/GenBank/DDBJ databases">
        <title>Identification of a novel salt tolerance gene in wild soybean by whole-genome sequencing.</title>
        <authorList>
            <person name="Lam H.-M."/>
            <person name="Qi X."/>
            <person name="Li M.-W."/>
            <person name="Liu X."/>
            <person name="Xie M."/>
            <person name="Ni M."/>
            <person name="Xu X."/>
        </authorList>
    </citation>
    <scope>NUCLEOTIDE SEQUENCE [LARGE SCALE GENOMIC DNA]</scope>
    <source>
        <tissue evidence="10">Root</tissue>
    </source>
</reference>
<evidence type="ECO:0000313" key="12">
    <source>
        <dbReference type="Proteomes" id="UP000289340"/>
    </source>
</evidence>
<feature type="region of interest" description="Disordered" evidence="8">
    <location>
        <begin position="78"/>
        <end position="102"/>
    </location>
</feature>
<evidence type="ECO:0000256" key="1">
    <source>
        <dbReference type="ARBA" id="ARBA00004167"/>
    </source>
</evidence>
<evidence type="ECO:0000256" key="5">
    <source>
        <dbReference type="ARBA" id="ARBA00022970"/>
    </source>
</evidence>
<dbReference type="Gramene" id="XM_028344125.1">
    <property type="protein sequence ID" value="XP_028199926.1"/>
    <property type="gene ID" value="LOC114384451"/>
</dbReference>
<feature type="region of interest" description="Disordered" evidence="8">
    <location>
        <begin position="1"/>
        <end position="36"/>
    </location>
</feature>
<organism evidence="10">
    <name type="scientific">Glycine soja</name>
    <name type="common">Wild soybean</name>
    <dbReference type="NCBI Taxonomy" id="3848"/>
    <lineage>
        <taxon>Eukaryota</taxon>
        <taxon>Viridiplantae</taxon>
        <taxon>Streptophyta</taxon>
        <taxon>Embryophyta</taxon>
        <taxon>Tracheophyta</taxon>
        <taxon>Spermatophyta</taxon>
        <taxon>Magnoliopsida</taxon>
        <taxon>eudicotyledons</taxon>
        <taxon>Gunneridae</taxon>
        <taxon>Pentapetalae</taxon>
        <taxon>rosids</taxon>
        <taxon>fabids</taxon>
        <taxon>Fabales</taxon>
        <taxon>Fabaceae</taxon>
        <taxon>Papilionoideae</taxon>
        <taxon>50 kb inversion clade</taxon>
        <taxon>NPAAA clade</taxon>
        <taxon>indigoferoid/millettioid clade</taxon>
        <taxon>Phaseoleae</taxon>
        <taxon>Glycine</taxon>
        <taxon>Glycine subgen. Soja</taxon>
    </lineage>
</organism>
<reference evidence="11 12" key="2">
    <citation type="submission" date="2018-09" db="EMBL/GenBank/DDBJ databases">
        <title>A high-quality reference genome of wild soybean provides a powerful tool to mine soybean genomes.</title>
        <authorList>
            <person name="Xie M."/>
            <person name="Chung C.Y.L."/>
            <person name="Li M.-W."/>
            <person name="Wong F.-L."/>
            <person name="Chan T.-F."/>
            <person name="Lam H.-M."/>
        </authorList>
    </citation>
    <scope>NUCLEOTIDE SEQUENCE [LARGE SCALE GENOMIC DNA]</scope>
    <source>
        <strain evidence="12">cv. W05</strain>
        <tissue evidence="11">Hypocotyl of etiolated seedlings</tissue>
    </source>
</reference>
<evidence type="ECO:0000313" key="10">
    <source>
        <dbReference type="EMBL" id="KHN19662.1"/>
    </source>
</evidence>
<dbReference type="InterPro" id="IPR040359">
    <property type="entry name" value="GDU"/>
</dbReference>
<feature type="compositionally biased region" description="Acidic residues" evidence="8">
    <location>
        <begin position="80"/>
        <end position="96"/>
    </location>
</feature>
<keyword evidence="6 9" id="KW-1133">Transmembrane helix</keyword>
<dbReference type="PANTHER" id="PTHR33228:SF77">
    <property type="entry name" value="PROTEIN GLUTAMINE DUMPER 2"/>
    <property type="match status" value="1"/>
</dbReference>
<sequence>MRSTPIPPTTKTNTLAPASSTAVVTTTTTTNTTSVASPWHSPVPYLFGGLAAIMALIALALFMLACSYWRLTRITQQESNNDDDDDDDVVKEVDDDSEKKEQPKVYEEKILVIMAGDHKPTFLATPSSSLGCSNFDHKHLGISEDSNKSQKEVIVDDHVVVSDAEHENGSFRHEQRIVSERL</sequence>
<gene>
    <name evidence="11" type="ORF">D0Y65_038308</name>
    <name evidence="10" type="ORF">glysoja_046550</name>
</gene>
<feature type="transmembrane region" description="Helical" evidence="9">
    <location>
        <begin position="45"/>
        <end position="69"/>
    </location>
</feature>
<keyword evidence="5" id="KW-0029">Amino-acid transport</keyword>
<dbReference type="PANTHER" id="PTHR33228">
    <property type="entry name" value="PROTEIN GLUTAMINE DUMPER 4-RELATED"/>
    <property type="match status" value="1"/>
</dbReference>
<dbReference type="GO" id="GO:0080143">
    <property type="term" value="P:regulation of amino acid export"/>
    <property type="evidence" value="ECO:0007669"/>
    <property type="project" value="InterPro"/>
</dbReference>
<keyword evidence="7 9" id="KW-0472">Membrane</keyword>
<dbReference type="AlphaFoldDB" id="A0A0B2QIR5"/>
<keyword evidence="12" id="KW-1185">Reference proteome</keyword>
<evidence type="ECO:0000256" key="9">
    <source>
        <dbReference type="SAM" id="Phobius"/>
    </source>
</evidence>
<accession>A0A0B2QIR5</accession>
<dbReference type="EMBL" id="QZWG01000014">
    <property type="protein sequence ID" value="RZB68480.1"/>
    <property type="molecule type" value="Genomic_DNA"/>
</dbReference>
<comment type="subcellular location">
    <subcellularLocation>
        <location evidence="1">Membrane</location>
        <topology evidence="1">Single-pass membrane protein</topology>
    </subcellularLocation>
</comment>
<evidence type="ECO:0000256" key="7">
    <source>
        <dbReference type="ARBA" id="ARBA00023136"/>
    </source>
</evidence>
<dbReference type="GO" id="GO:0006865">
    <property type="term" value="P:amino acid transport"/>
    <property type="evidence" value="ECO:0007669"/>
    <property type="project" value="UniProtKB-KW"/>
</dbReference>
<evidence type="ECO:0000256" key="4">
    <source>
        <dbReference type="ARBA" id="ARBA00022692"/>
    </source>
</evidence>
<evidence type="ECO:0000256" key="3">
    <source>
        <dbReference type="ARBA" id="ARBA00022448"/>
    </source>
</evidence>
<evidence type="ECO:0000256" key="2">
    <source>
        <dbReference type="ARBA" id="ARBA00009977"/>
    </source>
</evidence>
<feature type="compositionally biased region" description="Low complexity" evidence="8">
    <location>
        <begin position="18"/>
        <end position="36"/>
    </location>
</feature>
<protein>
    <submittedName>
        <fullName evidence="11">Protein GLUTAMINE DUMPER 1</fullName>
    </submittedName>
</protein>
<keyword evidence="4 9" id="KW-0812">Transmembrane</keyword>
<evidence type="ECO:0000256" key="8">
    <source>
        <dbReference type="SAM" id="MobiDB-lite"/>
    </source>
</evidence>
<dbReference type="Proteomes" id="UP000053555">
    <property type="component" value="Unassembled WGS sequence"/>
</dbReference>
<keyword evidence="3" id="KW-0813">Transport</keyword>
<evidence type="ECO:0000256" key="6">
    <source>
        <dbReference type="ARBA" id="ARBA00022989"/>
    </source>
</evidence>
<comment type="similarity">
    <text evidence="2">Belongs to the GLUTAMINE DUMPER 1 (TC 9.B.60) family.</text>
</comment>
<name>A0A0B2QIR5_GLYSO</name>
<evidence type="ECO:0000313" key="11">
    <source>
        <dbReference type="EMBL" id="RZB68480.1"/>
    </source>
</evidence>
<dbReference type="GO" id="GO:0016020">
    <property type="term" value="C:membrane"/>
    <property type="evidence" value="ECO:0007669"/>
    <property type="project" value="UniProtKB-SubCell"/>
</dbReference>
<dbReference type="Proteomes" id="UP000289340">
    <property type="component" value="Chromosome 14"/>
</dbReference>